<reference evidence="2" key="2">
    <citation type="submission" date="2021-03" db="UniProtKB">
        <authorList>
            <consortium name="EnsemblPlants"/>
        </authorList>
    </citation>
    <scope>IDENTIFICATION</scope>
</reference>
<keyword evidence="3" id="KW-1185">Reference proteome</keyword>
<protein>
    <submittedName>
        <fullName evidence="2">Uncharacterized protein</fullName>
    </submittedName>
</protein>
<organism evidence="2 3">
    <name type="scientific">Cannabis sativa</name>
    <name type="common">Hemp</name>
    <name type="synonym">Marijuana</name>
    <dbReference type="NCBI Taxonomy" id="3483"/>
    <lineage>
        <taxon>Eukaryota</taxon>
        <taxon>Viridiplantae</taxon>
        <taxon>Streptophyta</taxon>
        <taxon>Embryophyta</taxon>
        <taxon>Tracheophyta</taxon>
        <taxon>Spermatophyta</taxon>
        <taxon>Magnoliopsida</taxon>
        <taxon>eudicotyledons</taxon>
        <taxon>Gunneridae</taxon>
        <taxon>Pentapetalae</taxon>
        <taxon>rosids</taxon>
        <taxon>fabids</taxon>
        <taxon>Rosales</taxon>
        <taxon>Cannabaceae</taxon>
        <taxon>Cannabis</taxon>
    </lineage>
</organism>
<dbReference type="EnsemblPlants" id="evm.model.08.1689">
    <property type="protein sequence ID" value="cds.evm.model.08.1689"/>
    <property type="gene ID" value="evm.TU.08.1689"/>
</dbReference>
<proteinExistence type="predicted"/>
<sequence length="301" mass="32150">MVFTQKIVPKKTPLDAFDAVMEDVNLLSLEHTQSSDARGGDASNTDNREDEGDSDDDPSVECVEENNKENHADDGASAPVQDKGKARVGDPQNRSTPVPPWKNANPASKLAQAHKATDASKLGCPPTLKGHTTQKGTGTKVPRSRGRKNHPNDVAFGVPPAPAPSAFTLGVAPQVIVLRTQYTPTIYGPSSFVQAPTQTNFLGYGAAQTRYSIALGQSKPQAKILKQNVSRSRSKRSGKNQIQSETSKKPRKDHEPKYTEYTSLAVVAVLALVPGNPYPPGLAPPPVEGHVATISEGLHNL</sequence>
<feature type="region of interest" description="Disordered" evidence="1">
    <location>
        <begin position="30"/>
        <end position="154"/>
    </location>
</feature>
<feature type="compositionally biased region" description="Acidic residues" evidence="1">
    <location>
        <begin position="48"/>
        <end position="64"/>
    </location>
</feature>
<evidence type="ECO:0000256" key="1">
    <source>
        <dbReference type="SAM" id="MobiDB-lite"/>
    </source>
</evidence>
<dbReference type="EMBL" id="UZAU01000716">
    <property type="status" value="NOT_ANNOTATED_CDS"/>
    <property type="molecule type" value="Genomic_DNA"/>
</dbReference>
<dbReference type="AlphaFoldDB" id="A0A803Q9H1"/>
<reference evidence="2" key="1">
    <citation type="submission" date="2018-11" db="EMBL/GenBank/DDBJ databases">
        <authorList>
            <person name="Grassa J C."/>
        </authorList>
    </citation>
    <scope>NUCLEOTIDE SEQUENCE [LARGE SCALE GENOMIC DNA]</scope>
</reference>
<name>A0A803Q9H1_CANSA</name>
<feature type="compositionally biased region" description="Basic and acidic residues" evidence="1">
    <location>
        <begin position="65"/>
        <end position="74"/>
    </location>
</feature>
<dbReference type="Proteomes" id="UP000596661">
    <property type="component" value="Chromosome 8"/>
</dbReference>
<evidence type="ECO:0000313" key="3">
    <source>
        <dbReference type="Proteomes" id="UP000596661"/>
    </source>
</evidence>
<evidence type="ECO:0000313" key="2">
    <source>
        <dbReference type="EnsemblPlants" id="cds.evm.model.08.1689"/>
    </source>
</evidence>
<feature type="compositionally biased region" description="Low complexity" evidence="1">
    <location>
        <begin position="127"/>
        <end position="140"/>
    </location>
</feature>
<accession>A0A803Q9H1</accession>
<feature type="region of interest" description="Disordered" evidence="1">
    <location>
        <begin position="224"/>
        <end position="257"/>
    </location>
</feature>
<dbReference type="Gramene" id="evm.model.08.1689">
    <property type="protein sequence ID" value="cds.evm.model.08.1689"/>
    <property type="gene ID" value="evm.TU.08.1689"/>
</dbReference>
<feature type="compositionally biased region" description="Basic and acidic residues" evidence="1">
    <location>
        <begin position="246"/>
        <end position="257"/>
    </location>
</feature>